<dbReference type="EMBL" id="LAXI01000013">
    <property type="protein sequence ID" value="KRS16571.1"/>
    <property type="molecule type" value="Genomic_DNA"/>
</dbReference>
<organism evidence="1 3">
    <name type="scientific">Roseovarius indicus</name>
    <dbReference type="NCBI Taxonomy" id="540747"/>
    <lineage>
        <taxon>Bacteria</taxon>
        <taxon>Pseudomonadati</taxon>
        <taxon>Pseudomonadota</taxon>
        <taxon>Alphaproteobacteria</taxon>
        <taxon>Rhodobacterales</taxon>
        <taxon>Roseobacteraceae</taxon>
        <taxon>Roseovarius</taxon>
    </lineage>
</organism>
<dbReference type="EMBL" id="CP031598">
    <property type="protein sequence ID" value="QEW28143.1"/>
    <property type="molecule type" value="Genomic_DNA"/>
</dbReference>
<dbReference type="KEGG" id="rid:RIdsm_03968"/>
<evidence type="ECO:0000313" key="1">
    <source>
        <dbReference type="EMBL" id="KRS16571.1"/>
    </source>
</evidence>
<accession>A0A0T5P5W0</accession>
<evidence type="ECO:0008006" key="5">
    <source>
        <dbReference type="Google" id="ProtNLM"/>
    </source>
</evidence>
<reference evidence="2 4" key="2">
    <citation type="submission" date="2018-08" db="EMBL/GenBank/DDBJ databases">
        <title>Genetic Globetrotter - A new plasmid hitch-hiking vast phylogenetic and geographic distances.</title>
        <authorList>
            <person name="Vollmers J."/>
            <person name="Petersen J."/>
        </authorList>
    </citation>
    <scope>NUCLEOTIDE SEQUENCE [LARGE SCALE GENOMIC DNA]</scope>
    <source>
        <strain evidence="2 4">DSM 26383</strain>
    </source>
</reference>
<evidence type="ECO:0000313" key="4">
    <source>
        <dbReference type="Proteomes" id="UP000325785"/>
    </source>
</evidence>
<dbReference type="PATRIC" id="fig|540747.5.peg.1359"/>
<keyword evidence="3" id="KW-1185">Reference proteome</keyword>
<gene>
    <name evidence="2" type="ORF">RIdsm_03968</name>
    <name evidence="1" type="ORF">XM52_18065</name>
</gene>
<protein>
    <recommendedName>
        <fullName evidence="5">Arginine transporter</fullName>
    </recommendedName>
</protein>
<dbReference type="RefSeq" id="WP_057818249.1">
    <property type="nucleotide sequence ID" value="NZ_CAXRJZ010000048.1"/>
</dbReference>
<dbReference type="Proteomes" id="UP000051401">
    <property type="component" value="Unassembled WGS sequence"/>
</dbReference>
<evidence type="ECO:0000313" key="3">
    <source>
        <dbReference type="Proteomes" id="UP000051401"/>
    </source>
</evidence>
<sequence length="115" mass="12669">MKRVTFLGLAVFLAGCGGGPRDPDRVVTMRATPVAYGPISKACLQSGREGRSRELCGCIQAAADKTLSSSQQRRSIAFYSNPHLAQEIRQSDRPVDEQFWEAYVNYGRLAEQLCS</sequence>
<evidence type="ECO:0000313" key="2">
    <source>
        <dbReference type="EMBL" id="QEW28143.1"/>
    </source>
</evidence>
<dbReference type="PROSITE" id="PS51257">
    <property type="entry name" value="PROKAR_LIPOPROTEIN"/>
    <property type="match status" value="1"/>
</dbReference>
<name>A0A0T5P5W0_9RHOB</name>
<reference evidence="1 3" key="1">
    <citation type="submission" date="2015-04" db="EMBL/GenBank/DDBJ databases">
        <title>The draft genome sequence of Roseovarius indicus B108T.</title>
        <authorList>
            <person name="Li G."/>
            <person name="Lai Q."/>
            <person name="Shao Z."/>
            <person name="Yan P."/>
        </authorList>
    </citation>
    <scope>NUCLEOTIDE SEQUENCE [LARGE SCALE GENOMIC DNA]</scope>
    <source>
        <strain evidence="1 3">B108</strain>
    </source>
</reference>
<dbReference type="STRING" id="540747.SAMN04488031_11269"/>
<proteinExistence type="predicted"/>
<dbReference type="Proteomes" id="UP000325785">
    <property type="component" value="Chromosome"/>
</dbReference>
<dbReference type="OrthoDB" id="7659053at2"/>
<dbReference type="AlphaFoldDB" id="A0A0T5P5W0"/>